<evidence type="ECO:0000256" key="1">
    <source>
        <dbReference type="ARBA" id="ARBA00022649"/>
    </source>
</evidence>
<evidence type="ECO:0000256" key="4">
    <source>
        <dbReference type="ARBA" id="ARBA00024207"/>
    </source>
</evidence>
<evidence type="ECO:0000313" key="6">
    <source>
        <dbReference type="Proteomes" id="UP000266301"/>
    </source>
</evidence>
<evidence type="ECO:0000313" key="5">
    <source>
        <dbReference type="EMBL" id="AYD40697.1"/>
    </source>
</evidence>
<sequence length="74" mass="8711">MNDVILNKISVIERCIKRINEECKNDPENLKSMVGFRNIAVHDYQTVNLSIVEEIIEKHLCDLKEFSEYMLDIL</sequence>
<keyword evidence="6" id="KW-1185">Reference proteome</keyword>
<dbReference type="InterPro" id="IPR008201">
    <property type="entry name" value="HepT-like"/>
</dbReference>
<comment type="similarity">
    <text evidence="4">Belongs to the HepT RNase toxin family.</text>
</comment>
<organism evidence="5 6">
    <name type="scientific">Clostridium fermenticellae</name>
    <dbReference type="NCBI Taxonomy" id="2068654"/>
    <lineage>
        <taxon>Bacteria</taxon>
        <taxon>Bacillati</taxon>
        <taxon>Bacillota</taxon>
        <taxon>Clostridia</taxon>
        <taxon>Eubacteriales</taxon>
        <taxon>Clostridiaceae</taxon>
        <taxon>Clostridium</taxon>
    </lineage>
</organism>
<dbReference type="Gene3D" id="1.20.120.580">
    <property type="entry name" value="bsu32300-like"/>
    <property type="match status" value="1"/>
</dbReference>
<dbReference type="GO" id="GO:0004540">
    <property type="term" value="F:RNA nuclease activity"/>
    <property type="evidence" value="ECO:0007669"/>
    <property type="project" value="InterPro"/>
</dbReference>
<dbReference type="GO" id="GO:0110001">
    <property type="term" value="C:toxin-antitoxin complex"/>
    <property type="evidence" value="ECO:0007669"/>
    <property type="project" value="InterPro"/>
</dbReference>
<dbReference type="AlphaFoldDB" id="A0A386H4N3"/>
<evidence type="ECO:0000256" key="3">
    <source>
        <dbReference type="ARBA" id="ARBA00022801"/>
    </source>
</evidence>
<evidence type="ECO:0000256" key="2">
    <source>
        <dbReference type="ARBA" id="ARBA00022722"/>
    </source>
</evidence>
<reference evidence="5 6" key="1">
    <citation type="journal article" date="2019" name="Int. J. Syst. Evol. Microbiol.">
        <title>Clostridium fermenticellae sp. nov., isolated from the mud in a fermentation cellar for the production of the Chinese liquor, baijiu.</title>
        <authorList>
            <person name="Xu P.X."/>
            <person name="Chai L.J."/>
            <person name="Qiu T."/>
            <person name="Zhang X.J."/>
            <person name="Lu Z.M."/>
            <person name="Xiao C."/>
            <person name="Wang S.T."/>
            <person name="Shen C.H."/>
            <person name="Shi J.S."/>
            <person name="Xu Z.H."/>
        </authorList>
    </citation>
    <scope>NUCLEOTIDE SEQUENCE [LARGE SCALE GENOMIC DNA]</scope>
    <source>
        <strain evidence="5 6">JN500901</strain>
    </source>
</reference>
<dbReference type="InterPro" id="IPR037038">
    <property type="entry name" value="HepT-like_sf"/>
</dbReference>
<protein>
    <submittedName>
        <fullName evidence="5">DUF86 domain-containing protein</fullName>
    </submittedName>
</protein>
<dbReference type="RefSeq" id="WP_119972858.1">
    <property type="nucleotide sequence ID" value="NZ_CP032416.1"/>
</dbReference>
<dbReference type="Proteomes" id="UP000266301">
    <property type="component" value="Chromosome"/>
</dbReference>
<gene>
    <name evidence="5" type="ORF">D4Z93_09195</name>
</gene>
<accession>A0A386H4N3</accession>
<proteinExistence type="inferred from homology"/>
<keyword evidence="1" id="KW-1277">Toxin-antitoxin system</keyword>
<dbReference type="EMBL" id="CP032416">
    <property type="protein sequence ID" value="AYD40697.1"/>
    <property type="molecule type" value="Genomic_DNA"/>
</dbReference>
<dbReference type="OrthoDB" id="9796612at2"/>
<dbReference type="Pfam" id="PF01934">
    <property type="entry name" value="HepT-like"/>
    <property type="match status" value="1"/>
</dbReference>
<keyword evidence="2" id="KW-0540">Nuclease</keyword>
<keyword evidence="3" id="KW-0378">Hydrolase</keyword>
<dbReference type="GO" id="GO:0016787">
    <property type="term" value="F:hydrolase activity"/>
    <property type="evidence" value="ECO:0007669"/>
    <property type="project" value="UniProtKB-KW"/>
</dbReference>
<name>A0A386H4N3_9CLOT</name>
<dbReference type="KEGG" id="cfer:D4Z93_09195"/>